<keyword evidence="3" id="KW-1003">Cell membrane</keyword>
<evidence type="ECO:0000313" key="11">
    <source>
        <dbReference type="EMBL" id="MBK4217819.1"/>
    </source>
</evidence>
<evidence type="ECO:0000256" key="9">
    <source>
        <dbReference type="SAM" id="Phobius"/>
    </source>
</evidence>
<comment type="similarity">
    <text evidence="2">Belongs to the bacterial sugar transferase family.</text>
</comment>
<keyword evidence="7 9" id="KW-0472">Membrane</keyword>
<evidence type="ECO:0000259" key="10">
    <source>
        <dbReference type="Pfam" id="PF02397"/>
    </source>
</evidence>
<dbReference type="PANTHER" id="PTHR30576:SF4">
    <property type="entry name" value="UNDECAPRENYL-PHOSPHATE GALACTOSE PHOSPHOTRANSFERASE"/>
    <property type="match status" value="1"/>
</dbReference>
<dbReference type="InterPro" id="IPR003362">
    <property type="entry name" value="Bact_transf"/>
</dbReference>
<protein>
    <submittedName>
        <fullName evidence="11">Sugar transferase</fullName>
    </submittedName>
</protein>
<dbReference type="Pfam" id="PF02397">
    <property type="entry name" value="Bac_transf"/>
    <property type="match status" value="1"/>
</dbReference>
<comment type="subcellular location">
    <subcellularLocation>
        <location evidence="1">Cell membrane</location>
    </subcellularLocation>
</comment>
<accession>A0A934SMI9</accession>
<organism evidence="11 12">
    <name type="scientific">Paracoccus caeni</name>
    <dbReference type="NCBI Taxonomy" id="657651"/>
    <lineage>
        <taxon>Bacteria</taxon>
        <taxon>Pseudomonadati</taxon>
        <taxon>Pseudomonadota</taxon>
        <taxon>Alphaproteobacteria</taxon>
        <taxon>Rhodobacterales</taxon>
        <taxon>Paracoccaceae</taxon>
        <taxon>Paracoccus</taxon>
    </lineage>
</organism>
<proteinExistence type="inferred from homology"/>
<evidence type="ECO:0000256" key="5">
    <source>
        <dbReference type="ARBA" id="ARBA00022692"/>
    </source>
</evidence>
<keyword evidence="5 9" id="KW-0812">Transmembrane</keyword>
<feature type="domain" description="Bacterial sugar transferase" evidence="10">
    <location>
        <begin position="32"/>
        <end position="221"/>
    </location>
</feature>
<evidence type="ECO:0000256" key="6">
    <source>
        <dbReference type="ARBA" id="ARBA00022989"/>
    </source>
</evidence>
<dbReference type="GO" id="GO:0000271">
    <property type="term" value="P:polysaccharide biosynthetic process"/>
    <property type="evidence" value="ECO:0007669"/>
    <property type="project" value="UniProtKB-KW"/>
</dbReference>
<dbReference type="GO" id="GO:0005886">
    <property type="term" value="C:plasma membrane"/>
    <property type="evidence" value="ECO:0007669"/>
    <property type="project" value="UniProtKB-SubCell"/>
</dbReference>
<dbReference type="Proteomes" id="UP000640485">
    <property type="component" value="Unassembled WGS sequence"/>
</dbReference>
<evidence type="ECO:0000313" key="12">
    <source>
        <dbReference type="Proteomes" id="UP000640485"/>
    </source>
</evidence>
<keyword evidence="4 11" id="KW-0808">Transferase</keyword>
<dbReference type="EMBL" id="JAEPRQ010000009">
    <property type="protein sequence ID" value="MBK4217819.1"/>
    <property type="molecule type" value="Genomic_DNA"/>
</dbReference>
<gene>
    <name evidence="11" type="ORF">JJJ17_17940</name>
</gene>
<reference evidence="11" key="1">
    <citation type="submission" date="2021-01" db="EMBL/GenBank/DDBJ databases">
        <title>Paracoccus amoyensis sp. nov., isolated from the surface seawater along the coast of Xiamen Island, China.</title>
        <authorList>
            <person name="Lyu L."/>
        </authorList>
    </citation>
    <scope>NUCLEOTIDE SEQUENCE</scope>
    <source>
        <strain evidence="11">MJ17</strain>
    </source>
</reference>
<dbReference type="AlphaFoldDB" id="A0A934SMI9"/>
<evidence type="ECO:0000256" key="1">
    <source>
        <dbReference type="ARBA" id="ARBA00004236"/>
    </source>
</evidence>
<keyword evidence="6 9" id="KW-1133">Transmembrane helix</keyword>
<evidence type="ECO:0000256" key="4">
    <source>
        <dbReference type="ARBA" id="ARBA00022679"/>
    </source>
</evidence>
<sequence length="226" mass="25729">MAVESRSVALVQATPVVSPTNTRPWLYRSLFKRPFEVALVLLASPVVVPLILVLALLVMLRDGGNPFFTQHRIGMGGRSYRMWKLRSMVVDADKRLQDYLDSDPDIRREWELTQKLRSDPRVTVVGKVLRACSLDELPQLWNVVRGEMSLVGPRPMLPEQQALYAGNGYYRVRPGITGFWQVAGRNRTSFAARAWYDDRYERDVSFSRDLGILVATVSVVMRRTGC</sequence>
<evidence type="ECO:0000256" key="3">
    <source>
        <dbReference type="ARBA" id="ARBA00022475"/>
    </source>
</evidence>
<dbReference type="GO" id="GO:0016780">
    <property type="term" value="F:phosphotransferase activity, for other substituted phosphate groups"/>
    <property type="evidence" value="ECO:0007669"/>
    <property type="project" value="TreeGrafter"/>
</dbReference>
<feature type="transmembrane region" description="Helical" evidence="9">
    <location>
        <begin position="37"/>
        <end position="60"/>
    </location>
</feature>
<name>A0A934SMI9_9RHOB</name>
<comment type="caution">
    <text evidence="11">The sequence shown here is derived from an EMBL/GenBank/DDBJ whole genome shotgun (WGS) entry which is preliminary data.</text>
</comment>
<evidence type="ECO:0000256" key="2">
    <source>
        <dbReference type="ARBA" id="ARBA00006464"/>
    </source>
</evidence>
<evidence type="ECO:0000256" key="8">
    <source>
        <dbReference type="ARBA" id="ARBA00023169"/>
    </source>
</evidence>
<keyword evidence="12" id="KW-1185">Reference proteome</keyword>
<evidence type="ECO:0000256" key="7">
    <source>
        <dbReference type="ARBA" id="ARBA00023136"/>
    </source>
</evidence>
<dbReference type="RefSeq" id="WP_200688950.1">
    <property type="nucleotide sequence ID" value="NZ_JAEPRQ010000009.1"/>
</dbReference>
<keyword evidence="8" id="KW-0270">Exopolysaccharide synthesis</keyword>
<dbReference type="PANTHER" id="PTHR30576">
    <property type="entry name" value="COLANIC BIOSYNTHESIS UDP-GLUCOSE LIPID CARRIER TRANSFERASE"/>
    <property type="match status" value="1"/>
</dbReference>